<organism evidence="6 7">
    <name type="scientific">Terriglobus roseus</name>
    <dbReference type="NCBI Taxonomy" id="392734"/>
    <lineage>
        <taxon>Bacteria</taxon>
        <taxon>Pseudomonadati</taxon>
        <taxon>Acidobacteriota</taxon>
        <taxon>Terriglobia</taxon>
        <taxon>Terriglobales</taxon>
        <taxon>Acidobacteriaceae</taxon>
        <taxon>Terriglobus</taxon>
    </lineage>
</organism>
<evidence type="ECO:0000256" key="5">
    <source>
        <dbReference type="SAM" id="Phobius"/>
    </source>
</evidence>
<dbReference type="Pfam" id="PF04172">
    <property type="entry name" value="LrgB"/>
    <property type="match status" value="1"/>
</dbReference>
<protein>
    <submittedName>
        <fullName evidence="6">Putative effector of murein hydrolase</fullName>
    </submittedName>
</protein>
<dbReference type="Proteomes" id="UP000182409">
    <property type="component" value="Unassembled WGS sequence"/>
</dbReference>
<dbReference type="RefSeq" id="WP_074653354.1">
    <property type="nucleotide sequence ID" value="NZ_FNSD01000001.1"/>
</dbReference>
<reference evidence="6 7" key="1">
    <citation type="submission" date="2016-10" db="EMBL/GenBank/DDBJ databases">
        <authorList>
            <person name="de Groot N.N."/>
        </authorList>
    </citation>
    <scope>NUCLEOTIDE SEQUENCE [LARGE SCALE GENOMIC DNA]</scope>
    <source>
        <strain evidence="6 7">AB35.6</strain>
    </source>
</reference>
<feature type="transmembrane region" description="Helical" evidence="5">
    <location>
        <begin position="184"/>
        <end position="202"/>
    </location>
</feature>
<comment type="subcellular location">
    <subcellularLocation>
        <location evidence="1">Membrane</location>
        <topology evidence="1">Multi-pass membrane protein</topology>
    </subcellularLocation>
</comment>
<dbReference type="PANTHER" id="PTHR30249">
    <property type="entry name" value="PUTATIVE SEROTONIN TRANSPORTER"/>
    <property type="match status" value="1"/>
</dbReference>
<keyword evidence="4 5" id="KW-0472">Membrane</keyword>
<evidence type="ECO:0000313" key="7">
    <source>
        <dbReference type="Proteomes" id="UP000182409"/>
    </source>
</evidence>
<feature type="transmembrane region" description="Helical" evidence="5">
    <location>
        <begin position="66"/>
        <end position="87"/>
    </location>
</feature>
<evidence type="ECO:0000256" key="1">
    <source>
        <dbReference type="ARBA" id="ARBA00004141"/>
    </source>
</evidence>
<evidence type="ECO:0000256" key="4">
    <source>
        <dbReference type="ARBA" id="ARBA00023136"/>
    </source>
</evidence>
<dbReference type="EMBL" id="FNSD01000001">
    <property type="protein sequence ID" value="SEB74363.1"/>
    <property type="molecule type" value="Genomic_DNA"/>
</dbReference>
<evidence type="ECO:0000256" key="3">
    <source>
        <dbReference type="ARBA" id="ARBA00022989"/>
    </source>
</evidence>
<dbReference type="AlphaFoldDB" id="A0A1H4LUJ4"/>
<feature type="transmembrane region" description="Helical" evidence="5">
    <location>
        <begin position="35"/>
        <end position="54"/>
    </location>
</feature>
<evidence type="ECO:0000256" key="2">
    <source>
        <dbReference type="ARBA" id="ARBA00022692"/>
    </source>
</evidence>
<proteinExistence type="predicted"/>
<feature type="transmembrane region" description="Helical" evidence="5">
    <location>
        <begin position="208"/>
        <end position="229"/>
    </location>
</feature>
<keyword evidence="3 5" id="KW-1133">Transmembrane helix</keyword>
<feature type="transmembrane region" description="Helical" evidence="5">
    <location>
        <begin position="151"/>
        <end position="172"/>
    </location>
</feature>
<dbReference type="OrthoDB" id="9811701at2"/>
<dbReference type="GO" id="GO:0016787">
    <property type="term" value="F:hydrolase activity"/>
    <property type="evidence" value="ECO:0007669"/>
    <property type="project" value="UniProtKB-KW"/>
</dbReference>
<keyword evidence="6" id="KW-0378">Hydrolase</keyword>
<evidence type="ECO:0000313" key="6">
    <source>
        <dbReference type="EMBL" id="SEB74363.1"/>
    </source>
</evidence>
<accession>A0A1H4LUJ4</accession>
<dbReference type="InterPro" id="IPR007300">
    <property type="entry name" value="CidB/LrgB"/>
</dbReference>
<feature type="transmembrane region" description="Helical" evidence="5">
    <location>
        <begin position="12"/>
        <end position="28"/>
    </location>
</feature>
<sequence length="235" mass="24017">MNGLVALRSESLFLLTITIGFYLAGAWLQRRTRVAIANPTLIAIVLVGLFLWAARMPYAQYFAGVQLLHFLLGPATVALAIPMVLSLEHLRRGLWPTLLALVAGSVTGAVSAFLLVRLCGGTQQLALSMLPKSLTTPIAMGVSESLGGVPALSAVFGITAGILVAVILPGVLRLLRVNHPAATGLAAGTAGSGIAAASVIPLGPIPAAFAGVAIGVNGLLTAALAPLLVKLMAHR</sequence>
<keyword evidence="2 5" id="KW-0812">Transmembrane</keyword>
<dbReference type="GO" id="GO:0016020">
    <property type="term" value="C:membrane"/>
    <property type="evidence" value="ECO:0007669"/>
    <property type="project" value="UniProtKB-SubCell"/>
</dbReference>
<name>A0A1H4LUJ4_9BACT</name>
<gene>
    <name evidence="6" type="ORF">SAMN05443244_1721</name>
</gene>
<feature type="transmembrane region" description="Helical" evidence="5">
    <location>
        <begin position="94"/>
        <end position="116"/>
    </location>
</feature>
<dbReference type="PANTHER" id="PTHR30249:SF0">
    <property type="entry name" value="PLASTIDAL GLYCOLATE_GLYCERATE TRANSLOCATOR 1, CHLOROPLASTIC"/>
    <property type="match status" value="1"/>
</dbReference>